<reference evidence="8 9" key="1">
    <citation type="submission" date="2021-04" db="EMBL/GenBank/DDBJ databases">
        <title>Complete genome sequence of Stygiolobus sp. KN-1.</title>
        <authorList>
            <person name="Nakamura K."/>
            <person name="Sakai H."/>
            <person name="Kurosawa N."/>
        </authorList>
    </citation>
    <scope>NUCLEOTIDE SEQUENCE [LARGE SCALE GENOMIC DNA]</scope>
    <source>
        <strain evidence="8 9">KN-1</strain>
    </source>
</reference>
<evidence type="ECO:0000313" key="9">
    <source>
        <dbReference type="Proteomes" id="UP000825123"/>
    </source>
</evidence>
<comment type="catalytic activity">
    <reaction evidence="7">
        <text>ATP + H2O = ADP + phosphate + H(+)</text>
        <dbReference type="Rhea" id="RHEA:13065"/>
        <dbReference type="ChEBI" id="CHEBI:15377"/>
        <dbReference type="ChEBI" id="CHEBI:15378"/>
        <dbReference type="ChEBI" id="CHEBI:30616"/>
        <dbReference type="ChEBI" id="CHEBI:43474"/>
        <dbReference type="ChEBI" id="CHEBI:456216"/>
    </reaction>
</comment>
<evidence type="ECO:0000256" key="4">
    <source>
        <dbReference type="ARBA" id="ARBA00022741"/>
    </source>
</evidence>
<dbReference type="EMBL" id="AP024597">
    <property type="protein sequence ID" value="BCU70764.1"/>
    <property type="molecule type" value="Genomic_DNA"/>
</dbReference>
<dbReference type="Pfam" id="PF13238">
    <property type="entry name" value="AAA_18"/>
    <property type="match status" value="1"/>
</dbReference>
<organism evidence="8 9">
    <name type="scientific">Stygiolobus caldivivus</name>
    <dbReference type="NCBI Taxonomy" id="2824673"/>
    <lineage>
        <taxon>Archaea</taxon>
        <taxon>Thermoproteota</taxon>
        <taxon>Thermoprotei</taxon>
        <taxon>Sulfolobales</taxon>
        <taxon>Sulfolobaceae</taxon>
        <taxon>Stygiolobus</taxon>
    </lineage>
</organism>
<keyword evidence="9" id="KW-1185">Reference proteome</keyword>
<feature type="region of interest" description="LID" evidence="7">
    <location>
        <begin position="110"/>
        <end position="120"/>
    </location>
</feature>
<feature type="binding site" evidence="7">
    <location>
        <position position="20"/>
    </location>
    <ligand>
        <name>ATP</name>
        <dbReference type="ChEBI" id="CHEBI:30616"/>
    </ligand>
</feature>
<keyword evidence="3 7" id="KW-0808">Transferase</keyword>
<comment type="caution">
    <text evidence="7">Lacks conserved residue(s) required for the propagation of feature annotation.</text>
</comment>
<evidence type="ECO:0000256" key="5">
    <source>
        <dbReference type="ARBA" id="ARBA00022777"/>
    </source>
</evidence>
<evidence type="ECO:0000256" key="2">
    <source>
        <dbReference type="ARBA" id="ARBA00022552"/>
    </source>
</evidence>
<dbReference type="AlphaFoldDB" id="A0A8D5U8N3"/>
<keyword evidence="6 7" id="KW-0067">ATP-binding</keyword>
<dbReference type="Proteomes" id="UP000825123">
    <property type="component" value="Chromosome"/>
</dbReference>
<evidence type="ECO:0000256" key="6">
    <source>
        <dbReference type="ARBA" id="ARBA00022840"/>
    </source>
</evidence>
<dbReference type="PANTHER" id="PTHR12595:SF0">
    <property type="entry name" value="ADENYLATE KINASE ISOENZYME 6"/>
    <property type="match status" value="1"/>
</dbReference>
<feature type="binding site" evidence="7">
    <location>
        <position position="21"/>
    </location>
    <ligand>
        <name>ATP</name>
        <dbReference type="ChEBI" id="CHEBI:30616"/>
    </ligand>
</feature>
<comment type="catalytic activity">
    <reaction evidence="7">
        <text>AMP + ATP = 2 ADP</text>
        <dbReference type="Rhea" id="RHEA:12973"/>
        <dbReference type="ChEBI" id="CHEBI:30616"/>
        <dbReference type="ChEBI" id="CHEBI:456215"/>
        <dbReference type="ChEBI" id="CHEBI:456216"/>
        <dbReference type="EC" id="2.7.4.3"/>
    </reaction>
</comment>
<dbReference type="PANTHER" id="PTHR12595">
    <property type="entry name" value="POS9-ACTIVATING FACTOR FAP7-RELATED"/>
    <property type="match status" value="1"/>
</dbReference>
<dbReference type="GO" id="GO:0042274">
    <property type="term" value="P:ribosomal small subunit biogenesis"/>
    <property type="evidence" value="ECO:0007669"/>
    <property type="project" value="UniProtKB-UniRule"/>
</dbReference>
<gene>
    <name evidence="8" type="ORF">KN1_20610</name>
</gene>
<dbReference type="GO" id="GO:0016887">
    <property type="term" value="F:ATP hydrolysis activity"/>
    <property type="evidence" value="ECO:0007669"/>
    <property type="project" value="InterPro"/>
</dbReference>
<dbReference type="KEGG" id="csty:KN1_20610"/>
<evidence type="ECO:0000313" key="8">
    <source>
        <dbReference type="EMBL" id="BCU70764.1"/>
    </source>
</evidence>
<dbReference type="GO" id="GO:0006364">
    <property type="term" value="P:rRNA processing"/>
    <property type="evidence" value="ECO:0007669"/>
    <property type="project" value="UniProtKB-KW"/>
</dbReference>
<keyword evidence="2 7" id="KW-0698">rRNA processing</keyword>
<feature type="binding site" evidence="7">
    <location>
        <position position="16"/>
    </location>
    <ligand>
        <name>ATP</name>
        <dbReference type="ChEBI" id="CHEBI:30616"/>
    </ligand>
</feature>
<accession>A0A8D5U8N3</accession>
<evidence type="ECO:0000256" key="1">
    <source>
        <dbReference type="ARBA" id="ARBA00022517"/>
    </source>
</evidence>
<comment type="subunit">
    <text evidence="7">Interacts with uS11. Not a structural component of 40S pre-ribosomes, but transiently interacts with them by binding to uS11.</text>
</comment>
<keyword evidence="5 7" id="KW-0418">Kinase</keyword>
<dbReference type="HAMAP" id="MF_00039">
    <property type="entry name" value="Adenylate_kinase_AK6"/>
    <property type="match status" value="1"/>
</dbReference>
<comment type="function">
    <text evidence="7">Broad-specificity nucleoside monophosphate (NMP) kinase that catalyzes the reversible transfer of the terminal phosphate group between nucleoside triphosphates and monophosphates. Has also ATPase activity. Involved in the late maturation steps of the 30S ribosomal particles, specifically 16S rRNA maturation. While NMP activity is not required for ribosome maturation, ATPase activity is. Associates transiently with small ribosomal subunit protein uS11. ATP hydrolysis breaks the interaction with uS11. May temporarily remove uS11 from the ribosome to enable a conformational change of the ribosomal RNA that is needed for the final maturation step of the small ribosomal subunit.</text>
</comment>
<dbReference type="GO" id="GO:0005524">
    <property type="term" value="F:ATP binding"/>
    <property type="evidence" value="ECO:0007669"/>
    <property type="project" value="UniProtKB-UniRule"/>
</dbReference>
<keyword evidence="4 7" id="KW-0547">Nucleotide-binding</keyword>
<proteinExistence type="inferred from homology"/>
<dbReference type="InterPro" id="IPR027417">
    <property type="entry name" value="P-loop_NTPase"/>
</dbReference>
<name>A0A8D5U8N3_9CREN</name>
<evidence type="ECO:0000256" key="3">
    <source>
        <dbReference type="ARBA" id="ARBA00022679"/>
    </source>
</evidence>
<dbReference type="Gene3D" id="3.40.50.300">
    <property type="entry name" value="P-loop containing nucleotide triphosphate hydrolases"/>
    <property type="match status" value="1"/>
</dbReference>
<sequence length="195" mass="22383">MKYFSLLIIVVSGTPGVGKSTVANALAKKLNIKLIHLSSFLIQNKAYSEFDEKRETYIIDEEKTELLVNQLLLKEKDLVIETIYPALVTRADKVIVLRRNPLILYEELKKRGWNELKVAENVEAEILGIVSREASESFSKVCEIDTSNKSLDEILDKIEKEMCEKIDWLGDEKVQLLLFELDKVISKNEDYETSE</sequence>
<protein>
    <recommendedName>
        <fullName evidence="7">Putative adenylate kinase</fullName>
        <shortName evidence="7">AK</shortName>
        <ecNumber evidence="7">2.7.4.3</ecNumber>
    </recommendedName>
    <alternativeName>
        <fullName evidence="7">ATP-AMP transphosphorylase</fullName>
    </alternativeName>
</protein>
<feature type="binding site" evidence="7">
    <location>
        <position position="18"/>
    </location>
    <ligand>
        <name>ATP</name>
        <dbReference type="ChEBI" id="CHEBI:30616"/>
    </ligand>
</feature>
<evidence type="ECO:0000256" key="7">
    <source>
        <dbReference type="HAMAP-Rule" id="MF_00039"/>
    </source>
</evidence>
<dbReference type="GO" id="GO:0004017">
    <property type="term" value="F:AMP kinase activity"/>
    <property type="evidence" value="ECO:0007669"/>
    <property type="project" value="UniProtKB-UniRule"/>
</dbReference>
<dbReference type="InterPro" id="IPR020618">
    <property type="entry name" value="Adenyl_kinase_AK6"/>
</dbReference>
<feature type="binding site" evidence="7">
    <location>
        <position position="149"/>
    </location>
    <ligand>
        <name>ATP</name>
        <dbReference type="ChEBI" id="CHEBI:30616"/>
    </ligand>
</feature>
<feature type="binding site" evidence="7">
    <location>
        <position position="19"/>
    </location>
    <ligand>
        <name>ATP</name>
        <dbReference type="ChEBI" id="CHEBI:30616"/>
    </ligand>
</feature>
<keyword evidence="1 7" id="KW-0690">Ribosome biogenesis</keyword>
<dbReference type="SUPFAM" id="SSF52540">
    <property type="entry name" value="P-loop containing nucleoside triphosphate hydrolases"/>
    <property type="match status" value="1"/>
</dbReference>
<comment type="similarity">
    <text evidence="7">Belongs to the adenylate kinase family. AK6 subfamily.</text>
</comment>
<dbReference type="EC" id="2.7.4.3" evidence="7"/>
<feature type="binding site" evidence="7">
    <location>
        <position position="111"/>
    </location>
    <ligand>
        <name>ATP</name>
        <dbReference type="ChEBI" id="CHEBI:30616"/>
    </ligand>
</feature>